<keyword evidence="2" id="KW-1185">Reference proteome</keyword>
<name>A0A392PJY4_9FABA</name>
<evidence type="ECO:0000313" key="1">
    <source>
        <dbReference type="EMBL" id="MCI11809.1"/>
    </source>
</evidence>
<dbReference type="EMBL" id="LXQA010081590">
    <property type="protein sequence ID" value="MCI11809.1"/>
    <property type="molecule type" value="Genomic_DNA"/>
</dbReference>
<feature type="non-terminal residue" evidence="1">
    <location>
        <position position="87"/>
    </location>
</feature>
<organism evidence="1 2">
    <name type="scientific">Trifolium medium</name>
    <dbReference type="NCBI Taxonomy" id="97028"/>
    <lineage>
        <taxon>Eukaryota</taxon>
        <taxon>Viridiplantae</taxon>
        <taxon>Streptophyta</taxon>
        <taxon>Embryophyta</taxon>
        <taxon>Tracheophyta</taxon>
        <taxon>Spermatophyta</taxon>
        <taxon>Magnoliopsida</taxon>
        <taxon>eudicotyledons</taxon>
        <taxon>Gunneridae</taxon>
        <taxon>Pentapetalae</taxon>
        <taxon>rosids</taxon>
        <taxon>fabids</taxon>
        <taxon>Fabales</taxon>
        <taxon>Fabaceae</taxon>
        <taxon>Papilionoideae</taxon>
        <taxon>50 kb inversion clade</taxon>
        <taxon>NPAAA clade</taxon>
        <taxon>Hologalegina</taxon>
        <taxon>IRL clade</taxon>
        <taxon>Trifolieae</taxon>
        <taxon>Trifolium</taxon>
    </lineage>
</organism>
<dbReference type="Proteomes" id="UP000265520">
    <property type="component" value="Unassembled WGS sequence"/>
</dbReference>
<reference evidence="1 2" key="1">
    <citation type="journal article" date="2018" name="Front. Plant Sci.">
        <title>Red Clover (Trifolium pratense) and Zigzag Clover (T. medium) - A Picture of Genomic Similarities and Differences.</title>
        <authorList>
            <person name="Dluhosova J."/>
            <person name="Istvanek J."/>
            <person name="Nedelnik J."/>
            <person name="Repkova J."/>
        </authorList>
    </citation>
    <scope>NUCLEOTIDE SEQUENCE [LARGE SCALE GENOMIC DNA]</scope>
    <source>
        <strain evidence="2">cv. 10/8</strain>
        <tissue evidence="1">Leaf</tissue>
    </source>
</reference>
<dbReference type="AlphaFoldDB" id="A0A392PJY4"/>
<proteinExistence type="predicted"/>
<comment type="caution">
    <text evidence="1">The sequence shown here is derived from an EMBL/GenBank/DDBJ whole genome shotgun (WGS) entry which is preliminary data.</text>
</comment>
<dbReference type="PANTHER" id="PTHR48462">
    <property type="entry name" value="PROTEIN, PUTATIVE-RELATED"/>
    <property type="match status" value="1"/>
</dbReference>
<dbReference type="PANTHER" id="PTHR48462:SF1">
    <property type="entry name" value="PROTEIN, PUTATIVE-RELATED"/>
    <property type="match status" value="1"/>
</dbReference>
<protein>
    <submittedName>
        <fullName evidence="1">Auxilin-like protein</fullName>
    </submittedName>
</protein>
<evidence type="ECO:0000313" key="2">
    <source>
        <dbReference type="Proteomes" id="UP000265520"/>
    </source>
</evidence>
<accession>A0A392PJY4</accession>
<sequence>MTTRQKAIYGCLKAAHAQDFLIATPINGLGQHMSPLEYLTILGYRPMIPLFSMDEACPICRKACLDTFGEHASHCRELSDFKYRHDL</sequence>